<accession>U5W973</accession>
<dbReference type="AlphaFoldDB" id="U5W973"/>
<dbReference type="OrthoDB" id="3296927at2"/>
<feature type="signal peptide" evidence="2">
    <location>
        <begin position="1"/>
        <end position="20"/>
    </location>
</feature>
<feature type="region of interest" description="Disordered" evidence="1">
    <location>
        <begin position="20"/>
        <end position="50"/>
    </location>
</feature>
<dbReference type="EMBL" id="CP006272">
    <property type="protein sequence ID" value="AGZ45547.1"/>
    <property type="molecule type" value="Genomic_DNA"/>
</dbReference>
<dbReference type="RefSeq" id="WP_023561883.1">
    <property type="nucleotide sequence ID" value="NC_022657.1"/>
</dbReference>
<evidence type="ECO:0000313" key="4">
    <source>
        <dbReference type="Proteomes" id="UP000017746"/>
    </source>
</evidence>
<organism evidence="3 4">
    <name type="scientific">Actinoplanes friuliensis DSM 7358</name>
    <dbReference type="NCBI Taxonomy" id="1246995"/>
    <lineage>
        <taxon>Bacteria</taxon>
        <taxon>Bacillati</taxon>
        <taxon>Actinomycetota</taxon>
        <taxon>Actinomycetes</taxon>
        <taxon>Micromonosporales</taxon>
        <taxon>Micromonosporaceae</taxon>
        <taxon>Actinoplanes</taxon>
    </lineage>
</organism>
<keyword evidence="4" id="KW-1185">Reference proteome</keyword>
<proteinExistence type="predicted"/>
<dbReference type="HOGENOM" id="CLU_1369680_0_0_11"/>
<protein>
    <recommendedName>
        <fullName evidence="5">Lipoprotein</fullName>
    </recommendedName>
</protein>
<dbReference type="STRING" id="1246995.AFR_36455"/>
<name>U5W973_9ACTN</name>
<dbReference type="KEGG" id="afs:AFR_36455"/>
<keyword evidence="2" id="KW-0732">Signal</keyword>
<reference evidence="3 4" key="1">
    <citation type="journal article" date="2014" name="J. Biotechnol.">
        <title>Complete genome sequence of the actinobacterium Actinoplanes friuliensis HAG 010964, producer of the lipopeptide antibiotic friulimycin.</title>
        <authorList>
            <person name="Ruckert C."/>
            <person name="Szczepanowski R."/>
            <person name="Albersmeier A."/>
            <person name="Goesmann A."/>
            <person name="Fischer N."/>
            <person name="Steinkamper A."/>
            <person name="Puhler A."/>
            <person name="Biener R."/>
            <person name="Schwartz D."/>
            <person name="Kalinowski J."/>
        </authorList>
    </citation>
    <scope>NUCLEOTIDE SEQUENCE [LARGE SCALE GENOMIC DNA]</scope>
    <source>
        <strain evidence="3 4">DSM 7358</strain>
    </source>
</reference>
<dbReference type="PATRIC" id="fig|1246995.3.peg.7377"/>
<feature type="chain" id="PRO_5004666193" description="Lipoprotein" evidence="2">
    <location>
        <begin position="21"/>
        <end position="208"/>
    </location>
</feature>
<evidence type="ECO:0000313" key="3">
    <source>
        <dbReference type="EMBL" id="AGZ45547.1"/>
    </source>
</evidence>
<evidence type="ECO:0000256" key="2">
    <source>
        <dbReference type="SAM" id="SignalP"/>
    </source>
</evidence>
<dbReference type="Proteomes" id="UP000017746">
    <property type="component" value="Chromosome"/>
</dbReference>
<evidence type="ECO:0008006" key="5">
    <source>
        <dbReference type="Google" id="ProtNLM"/>
    </source>
</evidence>
<evidence type="ECO:0000256" key="1">
    <source>
        <dbReference type="SAM" id="MobiDB-lite"/>
    </source>
</evidence>
<feature type="compositionally biased region" description="Pro residues" evidence="1">
    <location>
        <begin position="25"/>
        <end position="39"/>
    </location>
</feature>
<gene>
    <name evidence="3" type="ORF">AFR_36455</name>
</gene>
<sequence length="208" mass="21284">MRRSLIGVAVLALALPGCSANEPSAPSPAAPFASGPPPVTTGLGGAPPPAGSLDGKRQVFFLPRMNETDLPDSVLAVTGGGRVQVTDDYDEHSLFVPTPKGGGAPERLIKTAKLRAGGKPLCLQVDSPGSGVPAVVTAVCNPKVAAQLFTFDVTGEDGEGSTTYTVRNRDAFLQWHPLGGTGLVAEKIDGSRPETTFTLLDQGASALP</sequence>